<feature type="compositionally biased region" description="Polar residues" evidence="1">
    <location>
        <begin position="107"/>
        <end position="139"/>
    </location>
</feature>
<accession>A0ABQ9I080</accession>
<reference evidence="2 3" key="1">
    <citation type="submission" date="2023-02" db="EMBL/GenBank/DDBJ databases">
        <title>LHISI_Scaffold_Assembly.</title>
        <authorList>
            <person name="Stuart O.P."/>
            <person name="Cleave R."/>
            <person name="Magrath M.J.L."/>
            <person name="Mikheyev A.S."/>
        </authorList>
    </citation>
    <scope>NUCLEOTIDE SEQUENCE [LARGE SCALE GENOMIC DNA]</scope>
    <source>
        <strain evidence="2">Daus_M_001</strain>
        <tissue evidence="2">Leg muscle</tissue>
    </source>
</reference>
<sequence>MAIQRALKNNISHSFSKTTNIAGRKIGLRPKFIPPTTDGQLQIAGQDELLSEQHSPSAFIPFHVVEIRALPKVQPPSCKRNGGESIVLTSSPYKKKVEDFYTRPTAKGQNSSDQASNSGTVQKRPTAAGQNKSNQNPATNKKKNISPKGRKHKVSSSSDTEDSNEPPLVDTDDDDLDVELDDPDSRDATCTFCNERISDDFSGQQWVMYSLCFNCNH</sequence>
<evidence type="ECO:0000313" key="2">
    <source>
        <dbReference type="EMBL" id="KAJ8890014.1"/>
    </source>
</evidence>
<feature type="compositionally biased region" description="Acidic residues" evidence="1">
    <location>
        <begin position="159"/>
        <end position="183"/>
    </location>
</feature>
<name>A0ABQ9I080_9NEOP</name>
<dbReference type="EMBL" id="JARBHB010000003">
    <property type="protein sequence ID" value="KAJ8890014.1"/>
    <property type="molecule type" value="Genomic_DNA"/>
</dbReference>
<gene>
    <name evidence="2" type="ORF">PR048_009520</name>
</gene>
<evidence type="ECO:0000256" key="1">
    <source>
        <dbReference type="SAM" id="MobiDB-lite"/>
    </source>
</evidence>
<comment type="caution">
    <text evidence="2">The sequence shown here is derived from an EMBL/GenBank/DDBJ whole genome shotgun (WGS) entry which is preliminary data.</text>
</comment>
<organism evidence="2 3">
    <name type="scientific">Dryococelus australis</name>
    <dbReference type="NCBI Taxonomy" id="614101"/>
    <lineage>
        <taxon>Eukaryota</taxon>
        <taxon>Metazoa</taxon>
        <taxon>Ecdysozoa</taxon>
        <taxon>Arthropoda</taxon>
        <taxon>Hexapoda</taxon>
        <taxon>Insecta</taxon>
        <taxon>Pterygota</taxon>
        <taxon>Neoptera</taxon>
        <taxon>Polyneoptera</taxon>
        <taxon>Phasmatodea</taxon>
        <taxon>Verophasmatodea</taxon>
        <taxon>Anareolatae</taxon>
        <taxon>Phasmatidae</taxon>
        <taxon>Eurycanthinae</taxon>
        <taxon>Dryococelus</taxon>
    </lineage>
</organism>
<evidence type="ECO:0000313" key="3">
    <source>
        <dbReference type="Proteomes" id="UP001159363"/>
    </source>
</evidence>
<feature type="compositionally biased region" description="Basic residues" evidence="1">
    <location>
        <begin position="140"/>
        <end position="154"/>
    </location>
</feature>
<proteinExistence type="predicted"/>
<feature type="region of interest" description="Disordered" evidence="1">
    <location>
        <begin position="104"/>
        <end position="183"/>
    </location>
</feature>
<dbReference type="Proteomes" id="UP001159363">
    <property type="component" value="Chromosome 3"/>
</dbReference>
<keyword evidence="3" id="KW-1185">Reference proteome</keyword>
<protein>
    <submittedName>
        <fullName evidence="2">Uncharacterized protein</fullName>
    </submittedName>
</protein>